<dbReference type="KEGG" id="maes:Ga0123461_1157"/>
<accession>A0A2K8L5R7</accession>
<dbReference type="EMBL" id="CP018799">
    <property type="protein sequence ID" value="ATX79576.1"/>
    <property type="molecule type" value="Genomic_DNA"/>
</dbReference>
<keyword evidence="3" id="KW-1185">Reference proteome</keyword>
<feature type="chain" id="PRO_5014616427" description="Late embryogenesis abundant protein" evidence="1">
    <location>
        <begin position="24"/>
        <end position="206"/>
    </location>
</feature>
<proteinExistence type="predicted"/>
<organism evidence="2 3">
    <name type="scientific">Mariprofundus aestuarium</name>
    <dbReference type="NCBI Taxonomy" id="1921086"/>
    <lineage>
        <taxon>Bacteria</taxon>
        <taxon>Pseudomonadati</taxon>
        <taxon>Pseudomonadota</taxon>
        <taxon>Candidatius Mariprofundia</taxon>
        <taxon>Mariprofundales</taxon>
        <taxon>Mariprofundaceae</taxon>
        <taxon>Mariprofundus</taxon>
    </lineage>
</organism>
<reference evidence="2 3" key="1">
    <citation type="submission" date="2016-12" db="EMBL/GenBank/DDBJ databases">
        <title>Isolation and genomic insights into novel planktonic Zetaproteobacteria from stratified waters of the Chesapeake Bay.</title>
        <authorList>
            <person name="McAllister S.M."/>
            <person name="Kato S."/>
            <person name="Chan C.S."/>
            <person name="Chiu B.K."/>
            <person name="Field E.K."/>
        </authorList>
    </citation>
    <scope>NUCLEOTIDE SEQUENCE [LARGE SCALE GENOMIC DNA]</scope>
    <source>
        <strain evidence="2 3">CP-5</strain>
    </source>
</reference>
<gene>
    <name evidence="2" type="ORF">Ga0123461_1157</name>
</gene>
<dbReference type="OrthoDB" id="1496206at2"/>
<dbReference type="SUPFAM" id="SSF117070">
    <property type="entry name" value="LEA14-like"/>
    <property type="match status" value="1"/>
</dbReference>
<dbReference type="Gene3D" id="2.60.40.1820">
    <property type="match status" value="1"/>
</dbReference>
<name>A0A2K8L5R7_MARES</name>
<keyword evidence="1" id="KW-0732">Signal</keyword>
<feature type="signal peptide" evidence="1">
    <location>
        <begin position="1"/>
        <end position="23"/>
    </location>
</feature>
<evidence type="ECO:0000313" key="2">
    <source>
        <dbReference type="EMBL" id="ATX79576.1"/>
    </source>
</evidence>
<dbReference type="AlphaFoldDB" id="A0A2K8L5R7"/>
<evidence type="ECO:0000313" key="3">
    <source>
        <dbReference type="Proteomes" id="UP000231701"/>
    </source>
</evidence>
<protein>
    <recommendedName>
        <fullName evidence="4">Late embryogenesis abundant protein</fullName>
    </recommendedName>
</protein>
<dbReference type="PROSITE" id="PS51257">
    <property type="entry name" value="PROKAR_LIPOPROTEIN"/>
    <property type="match status" value="1"/>
</dbReference>
<dbReference type="RefSeq" id="WP_100277454.1">
    <property type="nucleotide sequence ID" value="NZ_CP018799.1"/>
</dbReference>
<evidence type="ECO:0008006" key="4">
    <source>
        <dbReference type="Google" id="ProtNLM"/>
    </source>
</evidence>
<dbReference type="Proteomes" id="UP000231701">
    <property type="component" value="Chromosome"/>
</dbReference>
<evidence type="ECO:0000256" key="1">
    <source>
        <dbReference type="SAM" id="SignalP"/>
    </source>
</evidence>
<sequence>MNPHRRLSLIIAMAAALFLGACATLQQVSELSKVKFTLDRVSAVRVAGIDLMNIEALDQLNMFQVGRVTLAMSRENLPLDITLHMKTENPLVNQVAATLIRMEWTLMLDGRETVSGTLEEDVTLPAGEARDIPLKLSLNMFEFFNEKNAMDMLDLALAFAGENGAVPKGVALKIRPTIDTIFGPITYGTPILIEPRREEENQRQAF</sequence>